<dbReference type="InterPro" id="IPR041698">
    <property type="entry name" value="Methyltransf_25"/>
</dbReference>
<feature type="domain" description="Methyltransferase" evidence="1">
    <location>
        <begin position="45"/>
        <end position="142"/>
    </location>
</feature>
<reference evidence="2 3" key="1">
    <citation type="submission" date="2017-08" db="EMBL/GenBank/DDBJ databases">
        <title>Infants hospitalized years apart are colonized by the same room-sourced microbial strains.</title>
        <authorList>
            <person name="Brooks B."/>
            <person name="Olm M.R."/>
            <person name="Firek B.A."/>
            <person name="Baker R."/>
            <person name="Thomas B.C."/>
            <person name="Morowitz M.J."/>
            <person name="Banfield J.F."/>
        </authorList>
    </citation>
    <scope>NUCLEOTIDE SEQUENCE [LARGE SCALE GENOMIC DNA]</scope>
    <source>
        <strain evidence="2">S2_009_000_R2_73</strain>
    </source>
</reference>
<dbReference type="Gene3D" id="3.40.50.150">
    <property type="entry name" value="Vaccinia Virus protein VP39"/>
    <property type="match status" value="1"/>
</dbReference>
<dbReference type="Proteomes" id="UP000249769">
    <property type="component" value="Unassembled WGS sequence"/>
</dbReference>
<name>A0A2W5FKF9_9HYPH</name>
<evidence type="ECO:0000259" key="1">
    <source>
        <dbReference type="Pfam" id="PF13649"/>
    </source>
</evidence>
<evidence type="ECO:0000313" key="2">
    <source>
        <dbReference type="EMBL" id="PZP54277.1"/>
    </source>
</evidence>
<dbReference type="InterPro" id="IPR029063">
    <property type="entry name" value="SAM-dependent_MTases_sf"/>
</dbReference>
<dbReference type="Pfam" id="PF13649">
    <property type="entry name" value="Methyltransf_25"/>
    <property type="match status" value="1"/>
</dbReference>
<dbReference type="GO" id="GO:0008168">
    <property type="term" value="F:methyltransferase activity"/>
    <property type="evidence" value="ECO:0007669"/>
    <property type="project" value="UniProtKB-KW"/>
</dbReference>
<dbReference type="AlphaFoldDB" id="A0A2W5FKF9"/>
<dbReference type="EMBL" id="QFOL01000002">
    <property type="protein sequence ID" value="PZP54277.1"/>
    <property type="molecule type" value="Genomic_DNA"/>
</dbReference>
<protein>
    <submittedName>
        <fullName evidence="2">SAM-dependent methyltransferase</fullName>
    </submittedName>
</protein>
<organism evidence="2 3">
    <name type="scientific">Agrobacterium fabrum</name>
    <dbReference type="NCBI Taxonomy" id="1176649"/>
    <lineage>
        <taxon>Bacteria</taxon>
        <taxon>Pseudomonadati</taxon>
        <taxon>Pseudomonadota</taxon>
        <taxon>Alphaproteobacteria</taxon>
        <taxon>Hyphomicrobiales</taxon>
        <taxon>Rhizobiaceae</taxon>
        <taxon>Rhizobium/Agrobacterium group</taxon>
        <taxon>Agrobacterium</taxon>
        <taxon>Agrobacterium tumefaciens complex</taxon>
    </lineage>
</organism>
<dbReference type="SUPFAM" id="SSF53335">
    <property type="entry name" value="S-adenosyl-L-methionine-dependent methyltransferases"/>
    <property type="match status" value="1"/>
</dbReference>
<dbReference type="GO" id="GO:0032259">
    <property type="term" value="P:methylation"/>
    <property type="evidence" value="ECO:0007669"/>
    <property type="project" value="UniProtKB-KW"/>
</dbReference>
<sequence>MPNSDTMLFIREWLQNPLSVAAIKPSGRALAELITQSISSETGPVLELGPGTGVFTQALIDRGVAEERLTLIEYSASFADLLKVRFPTARVLVADAEDIAKLDLSPAGSFGAVVCGLGLLNMPRRKVYGILKGAFSRLKPDGALFLFTYGLLCPIPSGLLGELGLTASYVGRTFRNIPAAAVYRITRKPGVFGPASHVRPGFQASCP</sequence>
<accession>A0A2W5FKF9</accession>
<keyword evidence="2" id="KW-0808">Transferase</keyword>
<proteinExistence type="predicted"/>
<dbReference type="CDD" id="cd02440">
    <property type="entry name" value="AdoMet_MTases"/>
    <property type="match status" value="1"/>
</dbReference>
<gene>
    <name evidence="2" type="ORF">DI595_00780</name>
</gene>
<comment type="caution">
    <text evidence="2">The sequence shown here is derived from an EMBL/GenBank/DDBJ whole genome shotgun (WGS) entry which is preliminary data.</text>
</comment>
<dbReference type="FunFam" id="3.40.50.150:FF:000346">
    <property type="entry name" value="Phospholipid N-methyltransferase"/>
    <property type="match status" value="1"/>
</dbReference>
<keyword evidence="2" id="KW-0489">Methyltransferase</keyword>
<evidence type="ECO:0000313" key="3">
    <source>
        <dbReference type="Proteomes" id="UP000249769"/>
    </source>
</evidence>